<protein>
    <recommendedName>
        <fullName evidence="10">Fluoride-specific ion channel FluC</fullName>
    </recommendedName>
</protein>
<evidence type="ECO:0000256" key="10">
    <source>
        <dbReference type="HAMAP-Rule" id="MF_00454"/>
    </source>
</evidence>
<evidence type="ECO:0000256" key="4">
    <source>
        <dbReference type="ARBA" id="ARBA00022989"/>
    </source>
</evidence>
<dbReference type="Pfam" id="PF02537">
    <property type="entry name" value="CRCB"/>
    <property type="match status" value="1"/>
</dbReference>
<name>A0A0A1MN01_9BACI</name>
<dbReference type="HAMAP" id="MF_00454">
    <property type="entry name" value="FluC"/>
    <property type="match status" value="1"/>
</dbReference>
<dbReference type="PANTHER" id="PTHR28259">
    <property type="entry name" value="FLUORIDE EXPORT PROTEIN 1-RELATED"/>
    <property type="match status" value="1"/>
</dbReference>
<feature type="binding site" evidence="10">
    <location>
        <position position="74"/>
    </location>
    <ligand>
        <name>Na(+)</name>
        <dbReference type="ChEBI" id="CHEBI:29101"/>
        <note>structural</note>
    </ligand>
</feature>
<dbReference type="GO" id="GO:0005886">
    <property type="term" value="C:plasma membrane"/>
    <property type="evidence" value="ECO:0007669"/>
    <property type="project" value="UniProtKB-SubCell"/>
</dbReference>
<keyword evidence="4 10" id="KW-1133">Transmembrane helix</keyword>
<dbReference type="AlphaFoldDB" id="A0A0A1MN01"/>
<evidence type="ECO:0000256" key="6">
    <source>
        <dbReference type="ARBA" id="ARBA00023303"/>
    </source>
</evidence>
<keyword evidence="10" id="KW-0915">Sodium</keyword>
<sequence length="123" mass="13461">MNYLFVMIGAFWGAIARYGVSLWLGDMTFPMATITVNIIGCFLLGFLLTLVSLSRHDRRIWALTFGTGFLGAFTTFSAFALDALLLTLPMALLYIGISVVVGVIFAGAGVWTARVVYARIRKV</sequence>
<keyword evidence="5 10" id="KW-0472">Membrane</keyword>
<comment type="similarity">
    <text evidence="7 10">Belongs to the fluoride channel Fluc/FEX (TC 1.A.43) family.</text>
</comment>
<feature type="transmembrane region" description="Helical" evidence="10">
    <location>
        <begin position="32"/>
        <end position="53"/>
    </location>
</feature>
<dbReference type="OrthoDB" id="9799631at2"/>
<dbReference type="InterPro" id="IPR003691">
    <property type="entry name" value="FluC"/>
</dbReference>
<evidence type="ECO:0000256" key="7">
    <source>
        <dbReference type="ARBA" id="ARBA00035120"/>
    </source>
</evidence>
<gene>
    <name evidence="11" type="primary">crcB_1</name>
    <name evidence="10" type="synonym">crcB</name>
    <name evidence="10" type="synonym">fluC</name>
    <name evidence="11" type="ORF">BN997_00863</name>
</gene>
<dbReference type="EMBL" id="CDGG01000001">
    <property type="protein sequence ID" value="CEI81047.1"/>
    <property type="molecule type" value="Genomic_DNA"/>
</dbReference>
<dbReference type="PANTHER" id="PTHR28259:SF1">
    <property type="entry name" value="FLUORIDE EXPORT PROTEIN 1-RELATED"/>
    <property type="match status" value="1"/>
</dbReference>
<comment type="activity regulation">
    <text evidence="10">Na(+) is not transported, but it plays an essential structural role and its presence is essential for fluoride channel function.</text>
</comment>
<feature type="binding site" evidence="10">
    <location>
        <position position="71"/>
    </location>
    <ligand>
        <name>Na(+)</name>
        <dbReference type="ChEBI" id="CHEBI:29101"/>
        <note>structural</note>
    </ligand>
</feature>
<evidence type="ECO:0000256" key="8">
    <source>
        <dbReference type="ARBA" id="ARBA00035585"/>
    </source>
</evidence>
<dbReference type="GO" id="GO:0046872">
    <property type="term" value="F:metal ion binding"/>
    <property type="evidence" value="ECO:0007669"/>
    <property type="project" value="UniProtKB-KW"/>
</dbReference>
<dbReference type="Proteomes" id="UP000040453">
    <property type="component" value="Unassembled WGS sequence"/>
</dbReference>
<dbReference type="GO" id="GO:0140114">
    <property type="term" value="P:cellular detoxification of fluoride"/>
    <property type="evidence" value="ECO:0007669"/>
    <property type="project" value="UniProtKB-UniRule"/>
</dbReference>
<comment type="function">
    <text evidence="9 10">Fluoride-specific ion channel. Important for reducing fluoride concentration in the cell, thus reducing its toxicity.</text>
</comment>
<keyword evidence="2 10" id="KW-1003">Cell membrane</keyword>
<comment type="catalytic activity">
    <reaction evidence="8">
        <text>fluoride(in) = fluoride(out)</text>
        <dbReference type="Rhea" id="RHEA:76159"/>
        <dbReference type="ChEBI" id="CHEBI:17051"/>
    </reaction>
    <physiologicalReaction direction="left-to-right" evidence="8">
        <dbReference type="Rhea" id="RHEA:76160"/>
    </physiologicalReaction>
</comment>
<evidence type="ECO:0000256" key="9">
    <source>
        <dbReference type="ARBA" id="ARBA00049940"/>
    </source>
</evidence>
<dbReference type="STRING" id="545501.BN997_00863"/>
<evidence type="ECO:0000256" key="1">
    <source>
        <dbReference type="ARBA" id="ARBA00004651"/>
    </source>
</evidence>
<reference evidence="11 12" key="1">
    <citation type="submission" date="2014-11" db="EMBL/GenBank/DDBJ databases">
        <authorList>
            <person name="Urmite Genomes Urmite Genomes"/>
        </authorList>
    </citation>
    <scope>NUCLEOTIDE SEQUENCE [LARGE SCALE GENOMIC DNA]</scope>
    <source>
        <strain evidence="11 12">Oc5</strain>
    </source>
</reference>
<proteinExistence type="inferred from homology"/>
<dbReference type="GO" id="GO:0062054">
    <property type="term" value="F:fluoride channel activity"/>
    <property type="evidence" value="ECO:0007669"/>
    <property type="project" value="UniProtKB-UniRule"/>
</dbReference>
<keyword evidence="10" id="KW-0813">Transport</keyword>
<keyword evidence="3 10" id="KW-0812">Transmembrane</keyword>
<feature type="transmembrane region" description="Helical" evidence="10">
    <location>
        <begin position="60"/>
        <end position="81"/>
    </location>
</feature>
<keyword evidence="12" id="KW-1185">Reference proteome</keyword>
<accession>A0A0A1MN01</accession>
<keyword evidence="10" id="KW-0479">Metal-binding</keyword>
<feature type="transmembrane region" description="Helical" evidence="10">
    <location>
        <begin position="93"/>
        <end position="117"/>
    </location>
</feature>
<evidence type="ECO:0000313" key="12">
    <source>
        <dbReference type="Proteomes" id="UP000040453"/>
    </source>
</evidence>
<keyword evidence="6 10" id="KW-0407">Ion channel</keyword>
<comment type="subcellular location">
    <subcellularLocation>
        <location evidence="1 10">Cell membrane</location>
        <topology evidence="1 10">Multi-pass membrane protein</topology>
    </subcellularLocation>
</comment>
<keyword evidence="10" id="KW-0406">Ion transport</keyword>
<evidence type="ECO:0000313" key="11">
    <source>
        <dbReference type="EMBL" id="CEI81047.1"/>
    </source>
</evidence>
<dbReference type="RefSeq" id="WP_042529911.1">
    <property type="nucleotide sequence ID" value="NZ_CDGG01000001.1"/>
</dbReference>
<evidence type="ECO:0000256" key="3">
    <source>
        <dbReference type="ARBA" id="ARBA00022692"/>
    </source>
</evidence>
<evidence type="ECO:0000256" key="5">
    <source>
        <dbReference type="ARBA" id="ARBA00023136"/>
    </source>
</evidence>
<evidence type="ECO:0000256" key="2">
    <source>
        <dbReference type="ARBA" id="ARBA00022475"/>
    </source>
</evidence>
<organism evidence="11 12">
    <name type="scientific">Oceanobacillus oncorhynchi</name>
    <dbReference type="NCBI Taxonomy" id="545501"/>
    <lineage>
        <taxon>Bacteria</taxon>
        <taxon>Bacillati</taxon>
        <taxon>Bacillota</taxon>
        <taxon>Bacilli</taxon>
        <taxon>Bacillales</taxon>
        <taxon>Bacillaceae</taxon>
        <taxon>Oceanobacillus</taxon>
    </lineage>
</organism>